<sequence>MEHSFCDATHHVVCSALITVPAAVMVKTLKNIESIKRYGVDGGLIRRCVVENLIPPTEVGAVRRCTLHLPPYADKLVREKLTQYVEHRNQGGDNAHSKEEGVLSSIEMSLDYVPCEEGERHRSPFEPMVEDALRHVRTQIRVFSVTRAPHRCFVEMKAECVLRVHHGCHVSAENKLRDATCRNAVTDFWRSYLDAQLFALEKQVCKEAFPEVETRADGEYRAAFTRHEEVLCDWAANASDTIPRQTVVDELEDILVWWARVLEAYRHQKTLTDLAEALVERVRLPSHALQHSIPRHFIDAEKPLSLSRCTSSDSTKADMVPATKSASELMHTVPYSVDLSPQGSLPRHSFTNAPMYPSTFVRSGSRDPATGVSDLNRPSVVLPPDRRHTAVPKKSIVTTSASPKGGAPAEVMVSASLSLASLNPATMSISNFLQPSAAPHSCRRKPMTVQPPHLLQHAQRRMSNVNSLSNSMSRQSVPSATLVLNKAGESTGAFFSQFFTTPSYISAMVNTPTSTYPPAGMPAQRTLAAIAAGAASSGMSSLVARAPTTTTVPGVSAATQAAPAHNNTAAAPPEVAETFQPEMVRQLFSLTGALQEDVARRIFFSLCSQGGASGPCLTADGLKCVLRHLDLCGLRGGSSLSRGDAAACDAAYRAEVQRCYDEQNACSSSSSKRDAAGNFRDAHSRGRSPSEELSMLSRLTARRAAVLQEGDEVALDKVVQSVLSRFAFQKKRELSYEEFHMALLHLRNN</sequence>
<accession>A0A0N0P8E3</accession>
<evidence type="ECO:0000313" key="3">
    <source>
        <dbReference type="Proteomes" id="UP000038009"/>
    </source>
</evidence>
<organism evidence="2 3">
    <name type="scientific">Leptomonas seymouri</name>
    <dbReference type="NCBI Taxonomy" id="5684"/>
    <lineage>
        <taxon>Eukaryota</taxon>
        <taxon>Discoba</taxon>
        <taxon>Euglenozoa</taxon>
        <taxon>Kinetoplastea</taxon>
        <taxon>Metakinetoplastina</taxon>
        <taxon>Trypanosomatida</taxon>
        <taxon>Trypanosomatidae</taxon>
        <taxon>Leishmaniinae</taxon>
        <taxon>Leptomonas</taxon>
    </lineage>
</organism>
<feature type="region of interest" description="Disordered" evidence="1">
    <location>
        <begin position="364"/>
        <end position="390"/>
    </location>
</feature>
<dbReference type="AlphaFoldDB" id="A0A0N0P8E3"/>
<dbReference type="VEuPathDB" id="TriTrypDB:Lsey_0015_0080"/>
<evidence type="ECO:0000313" key="2">
    <source>
        <dbReference type="EMBL" id="KPI89846.1"/>
    </source>
</evidence>
<comment type="caution">
    <text evidence="2">The sequence shown here is derived from an EMBL/GenBank/DDBJ whole genome shotgun (WGS) entry which is preliminary data.</text>
</comment>
<feature type="region of interest" description="Disordered" evidence="1">
    <location>
        <begin position="667"/>
        <end position="693"/>
    </location>
</feature>
<proteinExistence type="predicted"/>
<name>A0A0N0P8E3_LEPSE</name>
<dbReference type="OMA" id="QVCKEAF"/>
<evidence type="ECO:0000256" key="1">
    <source>
        <dbReference type="SAM" id="MobiDB-lite"/>
    </source>
</evidence>
<gene>
    <name evidence="2" type="ORF">ABL78_1015</name>
</gene>
<keyword evidence="3" id="KW-1185">Reference proteome</keyword>
<dbReference type="OrthoDB" id="243777at2759"/>
<feature type="compositionally biased region" description="Basic and acidic residues" evidence="1">
    <location>
        <begin position="671"/>
        <end position="690"/>
    </location>
</feature>
<protein>
    <submittedName>
        <fullName evidence="2">Uncharacterized protein</fullName>
    </submittedName>
</protein>
<dbReference type="Proteomes" id="UP000038009">
    <property type="component" value="Unassembled WGS sequence"/>
</dbReference>
<dbReference type="EMBL" id="LJSK01000015">
    <property type="protein sequence ID" value="KPI89846.1"/>
    <property type="molecule type" value="Genomic_DNA"/>
</dbReference>
<reference evidence="2 3" key="1">
    <citation type="journal article" date="2015" name="PLoS Pathog.">
        <title>Leptomonas seymouri: Adaptations to the Dixenous Life Cycle Analyzed by Genome Sequencing, Transcriptome Profiling and Co-infection with Leishmania donovani.</title>
        <authorList>
            <person name="Kraeva N."/>
            <person name="Butenko A."/>
            <person name="Hlavacova J."/>
            <person name="Kostygov A."/>
            <person name="Myskova J."/>
            <person name="Grybchuk D."/>
            <person name="Lestinova T."/>
            <person name="Votypka J."/>
            <person name="Volf P."/>
            <person name="Opperdoes F."/>
            <person name="Flegontov P."/>
            <person name="Lukes J."/>
            <person name="Yurchenko V."/>
        </authorList>
    </citation>
    <scope>NUCLEOTIDE SEQUENCE [LARGE SCALE GENOMIC DNA]</scope>
    <source>
        <strain evidence="2 3">ATCC 30220</strain>
    </source>
</reference>